<dbReference type="Proteomes" id="UP000320876">
    <property type="component" value="Unassembled WGS sequence"/>
</dbReference>
<keyword evidence="1" id="KW-0472">Membrane</keyword>
<evidence type="ECO:0000313" key="2">
    <source>
        <dbReference type="EMBL" id="TQJ03218.1"/>
    </source>
</evidence>
<evidence type="ECO:0000313" key="3">
    <source>
        <dbReference type="Proteomes" id="UP000320876"/>
    </source>
</evidence>
<keyword evidence="3" id="KW-1185">Reference proteome</keyword>
<reference evidence="2 3" key="1">
    <citation type="submission" date="2019-06" db="EMBL/GenBank/DDBJ databases">
        <title>Sequencing the genomes of 1000 actinobacteria strains.</title>
        <authorList>
            <person name="Klenk H.-P."/>
        </authorList>
    </citation>
    <scope>NUCLEOTIDE SEQUENCE [LARGE SCALE GENOMIC DNA]</scope>
    <source>
        <strain evidence="2 3">DSM 45679</strain>
    </source>
</reference>
<feature type="transmembrane region" description="Helical" evidence="1">
    <location>
        <begin position="74"/>
        <end position="92"/>
    </location>
</feature>
<keyword evidence="1" id="KW-0812">Transmembrane</keyword>
<sequence length="268" mass="28615">MSFLDYLPGLIVAGYLVMGVLLRAGGKLRAKRPAAPADRVPIPPPRGVTLAPVASGQVTGDAGRIRTWARVSTWAAVLVGLATTTTWLVVALDPSDFVVLGAILLGLVVFSLVLAAALGTESGARKFLGTMVTMVLAADFWFLLLSPLLYLLGLTRDISIHVTAVFESSSVRSVTDSTTVQGTYLLDGATHHADIWWTGWGWRPAEGETISAGVSPAWPHQIYADTVGAWFMVGMAVLVPVFVGLIYVGSARGIRRLRRRGHPTTTRP</sequence>
<proteinExistence type="predicted"/>
<accession>A0A542DJE7</accession>
<comment type="caution">
    <text evidence="2">The sequence shown here is derived from an EMBL/GenBank/DDBJ whole genome shotgun (WGS) entry which is preliminary data.</text>
</comment>
<feature type="transmembrane region" description="Helical" evidence="1">
    <location>
        <begin position="6"/>
        <end position="24"/>
    </location>
</feature>
<dbReference type="EMBL" id="VFML01000001">
    <property type="protein sequence ID" value="TQJ03218.1"/>
    <property type="molecule type" value="Genomic_DNA"/>
</dbReference>
<gene>
    <name evidence="2" type="ORF">FB471_2970</name>
</gene>
<feature type="transmembrane region" description="Helical" evidence="1">
    <location>
        <begin position="98"/>
        <end position="119"/>
    </location>
</feature>
<name>A0A542DJE7_AMYCI</name>
<feature type="transmembrane region" description="Helical" evidence="1">
    <location>
        <begin position="227"/>
        <end position="250"/>
    </location>
</feature>
<keyword evidence="1" id="KW-1133">Transmembrane helix</keyword>
<feature type="transmembrane region" description="Helical" evidence="1">
    <location>
        <begin position="131"/>
        <end position="152"/>
    </location>
</feature>
<evidence type="ECO:0000256" key="1">
    <source>
        <dbReference type="SAM" id="Phobius"/>
    </source>
</evidence>
<protein>
    <submittedName>
        <fullName evidence="2">Uncharacterized protein</fullName>
    </submittedName>
</protein>
<organism evidence="2 3">
    <name type="scientific">Amycolatopsis cihanbeyliensis</name>
    <dbReference type="NCBI Taxonomy" id="1128664"/>
    <lineage>
        <taxon>Bacteria</taxon>
        <taxon>Bacillati</taxon>
        <taxon>Actinomycetota</taxon>
        <taxon>Actinomycetes</taxon>
        <taxon>Pseudonocardiales</taxon>
        <taxon>Pseudonocardiaceae</taxon>
        <taxon>Amycolatopsis</taxon>
    </lineage>
</organism>
<dbReference type="OrthoDB" id="3592808at2"/>
<dbReference type="RefSeq" id="WP_141998774.1">
    <property type="nucleotide sequence ID" value="NZ_VFML01000001.1"/>
</dbReference>
<dbReference type="AlphaFoldDB" id="A0A542DJE7"/>